<evidence type="ECO:0000313" key="4">
    <source>
        <dbReference type="EMBL" id="ALS97782.1"/>
    </source>
</evidence>
<dbReference type="EMBL" id="CP013650">
    <property type="protein sequence ID" value="ALS97782.1"/>
    <property type="molecule type" value="Genomic_DNA"/>
</dbReference>
<keyword evidence="2" id="KW-0732">Signal</keyword>
<dbReference type="GO" id="GO:0016020">
    <property type="term" value="C:membrane"/>
    <property type="evidence" value="ECO:0007669"/>
    <property type="project" value="UniProtKB-UniRule"/>
</dbReference>
<proteinExistence type="predicted"/>
<feature type="chain" id="PRO_5006830867" description="OmpA-like domain-containing protein" evidence="2">
    <location>
        <begin position="19"/>
        <end position="287"/>
    </location>
</feature>
<feature type="signal peptide" evidence="2">
    <location>
        <begin position="1"/>
        <end position="18"/>
    </location>
</feature>
<dbReference type="PANTHER" id="PTHR30329:SF17">
    <property type="entry name" value="LIPOPROTEIN YFIB-RELATED"/>
    <property type="match status" value="1"/>
</dbReference>
<evidence type="ECO:0000313" key="5">
    <source>
        <dbReference type="Proteomes" id="UP000068447"/>
    </source>
</evidence>
<dbReference type="RefSeq" id="WP_062477570.1">
    <property type="nucleotide sequence ID" value="NZ_CP013650.1"/>
</dbReference>
<dbReference type="Pfam" id="PF18393">
    <property type="entry name" value="MotY_N"/>
    <property type="match status" value="1"/>
</dbReference>
<dbReference type="Proteomes" id="UP000068447">
    <property type="component" value="Chromosome"/>
</dbReference>
<dbReference type="OrthoDB" id="6905929at2"/>
<dbReference type="PROSITE" id="PS51123">
    <property type="entry name" value="OMPA_2"/>
    <property type="match status" value="1"/>
</dbReference>
<dbReference type="InterPro" id="IPR050330">
    <property type="entry name" value="Bact_OuterMem_StrucFunc"/>
</dbReference>
<dbReference type="KEGG" id="lal:AT746_05490"/>
<dbReference type="Gene3D" id="3.30.1330.60">
    <property type="entry name" value="OmpA-like domain"/>
    <property type="match status" value="1"/>
</dbReference>
<dbReference type="PANTHER" id="PTHR30329">
    <property type="entry name" value="STATOR ELEMENT OF FLAGELLAR MOTOR COMPLEX"/>
    <property type="match status" value="1"/>
</dbReference>
<dbReference type="SUPFAM" id="SSF103088">
    <property type="entry name" value="OmpA-like"/>
    <property type="match status" value="1"/>
</dbReference>
<dbReference type="Pfam" id="PF00691">
    <property type="entry name" value="OmpA"/>
    <property type="match status" value="1"/>
</dbReference>
<evidence type="ECO:0000259" key="3">
    <source>
        <dbReference type="PROSITE" id="PS51123"/>
    </source>
</evidence>
<evidence type="ECO:0000256" key="1">
    <source>
        <dbReference type="PROSITE-ProRule" id="PRU00473"/>
    </source>
</evidence>
<protein>
    <recommendedName>
        <fullName evidence="3">OmpA-like domain-containing protein</fullName>
    </recommendedName>
</protein>
<sequence length="287" mass="32876">MKKCIVALMAILVLPASASIRHYAAKVEDSQWQLLNQSRLQCTLSHTIPGYGDALFTSQASKELNLEFELAMQRLPKQYGVAAVYSIPPSWMPGAMQKEIADMSIRKQFNGDLPEQAAWTILSELEKGYWPTIYYQDWHNPYDKVAVGLNASNFVRQYYAFSQCVANLLPFSFEDIAYSVLTYEKNSDEFTRQSKKKLNMIGEYLKEDPELELVLLDAYTDSYGGSWHNEQLSVRRAEKVKNYFTGMGVPEGRIEVTGHGERRHIAPNTNELSRAKNRRVVIRMDRL</sequence>
<dbReference type="InterPro" id="IPR006665">
    <property type="entry name" value="OmpA-like"/>
</dbReference>
<evidence type="ECO:0000256" key="2">
    <source>
        <dbReference type="SAM" id="SignalP"/>
    </source>
</evidence>
<dbReference type="PRINTS" id="PR01023">
    <property type="entry name" value="NAFLGMOTY"/>
</dbReference>
<dbReference type="Gene3D" id="2.60.40.2540">
    <property type="match status" value="1"/>
</dbReference>
<gene>
    <name evidence="4" type="ORF">AT746_05490</name>
</gene>
<keyword evidence="1" id="KW-0472">Membrane</keyword>
<organism evidence="4 5">
    <name type="scientific">Lacimicrobium alkaliphilum</name>
    <dbReference type="NCBI Taxonomy" id="1526571"/>
    <lineage>
        <taxon>Bacteria</taxon>
        <taxon>Pseudomonadati</taxon>
        <taxon>Pseudomonadota</taxon>
        <taxon>Gammaproteobacteria</taxon>
        <taxon>Alteromonadales</taxon>
        <taxon>Alteromonadaceae</taxon>
        <taxon>Lacimicrobium</taxon>
    </lineage>
</organism>
<reference evidence="4 5" key="1">
    <citation type="submission" date="2015-12" db="EMBL/GenBank/DDBJ databases">
        <title>Complete genome of Lacimicrobium alkaliphilum KCTC 32984.</title>
        <authorList>
            <person name="Kim S.-G."/>
            <person name="Lee Y.-J."/>
        </authorList>
    </citation>
    <scope>NUCLEOTIDE SEQUENCE [LARGE SCALE GENOMIC DNA]</scope>
    <source>
        <strain evidence="4 5">YelD216</strain>
    </source>
</reference>
<name>A0A0U2JIK8_9ALTE</name>
<dbReference type="CDD" id="cd07185">
    <property type="entry name" value="OmpA_C-like"/>
    <property type="match status" value="1"/>
</dbReference>
<feature type="domain" description="OmpA-like" evidence="3">
    <location>
        <begin position="171"/>
        <end position="287"/>
    </location>
</feature>
<dbReference type="STRING" id="1526571.AT746_05490"/>
<dbReference type="InterPro" id="IPR036737">
    <property type="entry name" value="OmpA-like_sf"/>
</dbReference>
<keyword evidence="5" id="KW-1185">Reference proteome</keyword>
<accession>A0A0U2JIK8</accession>
<dbReference type="AlphaFoldDB" id="A0A0U2JIK8"/>
<dbReference type="InterPro" id="IPR041544">
    <property type="entry name" value="MotY_N"/>
</dbReference>